<gene>
    <name evidence="4" type="ORF">ALC57_00484</name>
    <name evidence="3" type="ORF">ALC57_05120</name>
    <name evidence="2" type="ORF">ALC57_09914</name>
</gene>
<proteinExistence type="predicted"/>
<evidence type="ECO:0000259" key="1">
    <source>
        <dbReference type="Pfam" id="PF10545"/>
    </source>
</evidence>
<sequence>MCRKIRKDEFLCLLMVIDALCRLVQRFVKVCTLNRLLPFNLKYLRKMDHDAYYMVHYEDDNEFDTQNVVDEDITFMNEDSVDGDAILISLVQSHPYLYNKQLSDFKDSLKKENAWIEIAKILNMKVILTAHSPLIEN</sequence>
<dbReference type="EMBL" id="KQ979134">
    <property type="protein sequence ID" value="KYN22478.1"/>
    <property type="molecule type" value="Genomic_DNA"/>
</dbReference>
<organism evidence="4 5">
    <name type="scientific">Trachymyrmex cornetzi</name>
    <dbReference type="NCBI Taxonomy" id="471704"/>
    <lineage>
        <taxon>Eukaryota</taxon>
        <taxon>Metazoa</taxon>
        <taxon>Ecdysozoa</taxon>
        <taxon>Arthropoda</taxon>
        <taxon>Hexapoda</taxon>
        <taxon>Insecta</taxon>
        <taxon>Pterygota</taxon>
        <taxon>Neoptera</taxon>
        <taxon>Endopterygota</taxon>
        <taxon>Hymenoptera</taxon>
        <taxon>Apocrita</taxon>
        <taxon>Aculeata</taxon>
        <taxon>Formicoidea</taxon>
        <taxon>Formicidae</taxon>
        <taxon>Myrmicinae</taxon>
        <taxon>Trachymyrmex</taxon>
    </lineage>
</organism>
<dbReference type="KEGG" id="tcz:108759328"/>
<accession>A0A151JSC1</accession>
<keyword evidence="5" id="KW-1185">Reference proteome</keyword>
<dbReference type="EMBL" id="KQ980088">
    <property type="protein sequence ID" value="KYN17784.1"/>
    <property type="molecule type" value="Genomic_DNA"/>
</dbReference>
<dbReference type="Pfam" id="PF10545">
    <property type="entry name" value="MADF_DNA_bdg"/>
    <property type="match status" value="1"/>
</dbReference>
<evidence type="ECO:0000313" key="5">
    <source>
        <dbReference type="Proteomes" id="UP000078492"/>
    </source>
</evidence>
<dbReference type="KEGG" id="tcz:108759100"/>
<name>A0A151JSC1_9HYME</name>
<protein>
    <recommendedName>
        <fullName evidence="1">MADF domain-containing protein</fullName>
    </recommendedName>
</protein>
<dbReference type="AlphaFoldDB" id="A0A151JSC1"/>
<dbReference type="OrthoDB" id="7602018at2759"/>
<evidence type="ECO:0000313" key="3">
    <source>
        <dbReference type="EMBL" id="KYN22478.1"/>
    </source>
</evidence>
<evidence type="ECO:0000313" key="4">
    <source>
        <dbReference type="EMBL" id="KYN30041.1"/>
    </source>
</evidence>
<dbReference type="InterPro" id="IPR006578">
    <property type="entry name" value="MADF-dom"/>
</dbReference>
<dbReference type="EMBL" id="KQ978577">
    <property type="protein sequence ID" value="KYN30041.1"/>
    <property type="molecule type" value="Genomic_DNA"/>
</dbReference>
<feature type="domain" description="MADF" evidence="1">
    <location>
        <begin position="87"/>
        <end position="125"/>
    </location>
</feature>
<evidence type="ECO:0000313" key="2">
    <source>
        <dbReference type="EMBL" id="KYN17784.1"/>
    </source>
</evidence>
<dbReference type="Proteomes" id="UP000078492">
    <property type="component" value="Unassembled WGS sequence"/>
</dbReference>
<dbReference type="KEGG" id="tcz:108762984"/>
<reference evidence="4 5" key="1">
    <citation type="submission" date="2015-09" db="EMBL/GenBank/DDBJ databases">
        <title>Trachymyrmex cornetzi WGS genome.</title>
        <authorList>
            <person name="Nygaard S."/>
            <person name="Hu H."/>
            <person name="Boomsma J."/>
            <person name="Zhang G."/>
        </authorList>
    </citation>
    <scope>NUCLEOTIDE SEQUENCE [LARGE SCALE GENOMIC DNA]</scope>
    <source>
        <strain evidence="4">Tcor2-1</strain>
        <tissue evidence="4">Whole body</tissue>
    </source>
</reference>